<dbReference type="AlphaFoldDB" id="A0A4R2P472"/>
<evidence type="ECO:0000256" key="4">
    <source>
        <dbReference type="PROSITE-ProRule" id="PRU10007"/>
    </source>
</evidence>
<gene>
    <name evidence="7" type="ORF">EV207_11058</name>
</gene>
<comment type="caution">
    <text evidence="7">The sequence shown here is derived from an EMBL/GenBank/DDBJ whole genome shotgun (WGS) entry which is preliminary data.</text>
</comment>
<dbReference type="GO" id="GO:0019752">
    <property type="term" value="P:carboxylic acid metabolic process"/>
    <property type="evidence" value="ECO:0007669"/>
    <property type="project" value="UniProtKB-ARBA"/>
</dbReference>
<evidence type="ECO:0000256" key="5">
    <source>
        <dbReference type="RuleBase" id="RU003345"/>
    </source>
</evidence>
<evidence type="ECO:0000313" key="7">
    <source>
        <dbReference type="EMBL" id="TCP29437.1"/>
    </source>
</evidence>
<dbReference type="Pfam" id="PF00171">
    <property type="entry name" value="Aldedh"/>
    <property type="match status" value="1"/>
</dbReference>
<dbReference type="GO" id="GO:0016620">
    <property type="term" value="F:oxidoreductase activity, acting on the aldehyde or oxo group of donors, NAD or NADP as acceptor"/>
    <property type="evidence" value="ECO:0007669"/>
    <property type="project" value="InterPro"/>
</dbReference>
<dbReference type="PROSITE" id="PS00687">
    <property type="entry name" value="ALDEHYDE_DEHYDR_GLU"/>
    <property type="match status" value="1"/>
</dbReference>
<evidence type="ECO:0000256" key="2">
    <source>
        <dbReference type="ARBA" id="ARBA00023002"/>
    </source>
</evidence>
<dbReference type="FunFam" id="3.40.605.10:FF:000011">
    <property type="entry name" value="ALD5p Mitochondrial aldehyde dehydrogenase"/>
    <property type="match status" value="1"/>
</dbReference>
<comment type="similarity">
    <text evidence="1 5">Belongs to the aldehyde dehydrogenase family.</text>
</comment>
<protein>
    <submittedName>
        <fullName evidence="7">Aldehyde dehydrogenase (Acceptor)</fullName>
    </submittedName>
</protein>
<dbReference type="InterPro" id="IPR029510">
    <property type="entry name" value="Ald_DH_CS_GLU"/>
</dbReference>
<evidence type="ECO:0000259" key="6">
    <source>
        <dbReference type="Pfam" id="PF00171"/>
    </source>
</evidence>
<dbReference type="InterPro" id="IPR015590">
    <property type="entry name" value="Aldehyde_DH_dom"/>
</dbReference>
<evidence type="ECO:0000256" key="1">
    <source>
        <dbReference type="ARBA" id="ARBA00009986"/>
    </source>
</evidence>
<dbReference type="InterPro" id="IPR016161">
    <property type="entry name" value="Ald_DH/histidinol_DH"/>
</dbReference>
<reference evidence="7 8" key="1">
    <citation type="submission" date="2019-03" db="EMBL/GenBank/DDBJ databases">
        <title>Genomic Encyclopedia of Type Strains, Phase IV (KMG-IV): sequencing the most valuable type-strain genomes for metagenomic binning, comparative biology and taxonomic classification.</title>
        <authorList>
            <person name="Goeker M."/>
        </authorList>
    </citation>
    <scope>NUCLEOTIDE SEQUENCE [LARGE SCALE GENOMIC DNA]</scope>
    <source>
        <strain evidence="7 8">DSM 19377</strain>
    </source>
</reference>
<dbReference type="SUPFAM" id="SSF53720">
    <property type="entry name" value="ALDH-like"/>
    <property type="match status" value="1"/>
</dbReference>
<keyword evidence="8" id="KW-1185">Reference proteome</keyword>
<feature type="active site" evidence="4">
    <location>
        <position position="287"/>
    </location>
</feature>
<sequence>MQAEGIFAFCRATFILNGGLLLAEQTLGLQPKVTEFLTSKKGLYINGEFVESVSGRTFKTYNPVNGEVLATVSEAIDEDVNKAVNAARKAFDDGPWPKMDAAERGRLLYKLADLIEEHKEELAQLDTLDNGKPITEMRMADIPLTIDMFRYYAGWTTKMTGQTIPVSGHFFNYTRHEPVGVVGQIIPWNFPINMVSWKAAPALAAGCTVVLKPAEQTPLSALYFAKLVEEAGFPKGVVNIITGFGKTAGDALVKHPEVNKIAFTGSTAVGKQIMKEAANTMKRVSLELGGKSPNIILPDADLSNAAPGVFSGIMANQGEICSAGSRVYVQKKHFDHVVSELVSYAKNVKQGNGLDEETEMGPLVSKVQKDRVMNYINIGNDEGAEMLTGGGYSEKGYFVEPTVFTNVNDGMQIAREEIFGPVVVVMPYDSLDEVIERANKSPYGLGAGLWTENLKNAHYAANRLKAGTVWVNCYDALDPASPFGGFKESGFGRDMGSYALDNYTEVKSVWINLE</sequence>
<dbReference type="FunFam" id="3.40.309.10:FF:000001">
    <property type="entry name" value="Mitochondrial aldehyde dehydrogenase 2"/>
    <property type="match status" value="1"/>
</dbReference>
<name>A0A4R2P472_9BACL</name>
<dbReference type="Gene3D" id="3.40.309.10">
    <property type="entry name" value="Aldehyde Dehydrogenase, Chain A, domain 2"/>
    <property type="match status" value="1"/>
</dbReference>
<feature type="domain" description="Aldehyde dehydrogenase" evidence="6">
    <location>
        <begin position="49"/>
        <end position="509"/>
    </location>
</feature>
<dbReference type="CDD" id="cd07091">
    <property type="entry name" value="ALDH_F1-2_Ald2-like"/>
    <property type="match status" value="1"/>
</dbReference>
<evidence type="ECO:0000313" key="8">
    <source>
        <dbReference type="Proteomes" id="UP000295416"/>
    </source>
</evidence>
<dbReference type="InterPro" id="IPR016162">
    <property type="entry name" value="Ald_DH_N"/>
</dbReference>
<dbReference type="PANTHER" id="PTHR11699">
    <property type="entry name" value="ALDEHYDE DEHYDROGENASE-RELATED"/>
    <property type="match status" value="1"/>
</dbReference>
<dbReference type="FunFam" id="3.40.605.10:FF:000026">
    <property type="entry name" value="Aldehyde dehydrogenase, putative"/>
    <property type="match status" value="1"/>
</dbReference>
<dbReference type="InterPro" id="IPR016163">
    <property type="entry name" value="Ald_DH_C"/>
</dbReference>
<organism evidence="7 8">
    <name type="scientific">Scopulibacillus darangshiensis</name>
    <dbReference type="NCBI Taxonomy" id="442528"/>
    <lineage>
        <taxon>Bacteria</taxon>
        <taxon>Bacillati</taxon>
        <taxon>Bacillota</taxon>
        <taxon>Bacilli</taxon>
        <taxon>Bacillales</taxon>
        <taxon>Sporolactobacillaceae</taxon>
        <taxon>Scopulibacillus</taxon>
    </lineage>
</organism>
<accession>A0A4R2P472</accession>
<evidence type="ECO:0000256" key="3">
    <source>
        <dbReference type="ARBA" id="ARBA00023027"/>
    </source>
</evidence>
<proteinExistence type="inferred from homology"/>
<dbReference type="Proteomes" id="UP000295416">
    <property type="component" value="Unassembled WGS sequence"/>
</dbReference>
<keyword evidence="3" id="KW-0520">NAD</keyword>
<dbReference type="EMBL" id="SLXK01000010">
    <property type="protein sequence ID" value="TCP29437.1"/>
    <property type="molecule type" value="Genomic_DNA"/>
</dbReference>
<dbReference type="Gene3D" id="3.40.605.10">
    <property type="entry name" value="Aldehyde Dehydrogenase, Chain A, domain 1"/>
    <property type="match status" value="1"/>
</dbReference>
<keyword evidence="2 5" id="KW-0560">Oxidoreductase</keyword>